<dbReference type="KEGG" id="psoj:PHYSODRAFT_265386"/>
<protein>
    <recommendedName>
        <fullName evidence="3">RxLR effector protein</fullName>
    </recommendedName>
</protein>
<dbReference type="EMBL" id="JH159155">
    <property type="protein sequence ID" value="EGZ15151.1"/>
    <property type="molecule type" value="Genomic_DNA"/>
</dbReference>
<dbReference type="RefSeq" id="XP_009528900.1">
    <property type="nucleotide sequence ID" value="XM_009530605.1"/>
</dbReference>
<evidence type="ECO:0000313" key="2">
    <source>
        <dbReference type="Proteomes" id="UP000002640"/>
    </source>
</evidence>
<name>G4ZQB6_PHYSP</name>
<dbReference type="InParanoid" id="G4ZQB6"/>
<keyword evidence="2" id="KW-1185">Reference proteome</keyword>
<dbReference type="GeneID" id="20639660"/>
<organism evidence="1 2">
    <name type="scientific">Phytophthora sojae (strain P6497)</name>
    <name type="common">Soybean stem and root rot agent</name>
    <name type="synonym">Phytophthora megasperma f. sp. glycines</name>
    <dbReference type="NCBI Taxonomy" id="1094619"/>
    <lineage>
        <taxon>Eukaryota</taxon>
        <taxon>Sar</taxon>
        <taxon>Stramenopiles</taxon>
        <taxon>Oomycota</taxon>
        <taxon>Peronosporomycetes</taxon>
        <taxon>Peronosporales</taxon>
        <taxon>Peronosporaceae</taxon>
        <taxon>Phytophthora</taxon>
    </lineage>
</organism>
<reference evidence="1 2" key="1">
    <citation type="journal article" date="2006" name="Science">
        <title>Phytophthora genome sequences uncover evolutionary origins and mechanisms of pathogenesis.</title>
        <authorList>
            <person name="Tyler B.M."/>
            <person name="Tripathy S."/>
            <person name="Zhang X."/>
            <person name="Dehal P."/>
            <person name="Jiang R.H."/>
            <person name="Aerts A."/>
            <person name="Arredondo F.D."/>
            <person name="Baxter L."/>
            <person name="Bensasson D."/>
            <person name="Beynon J.L."/>
            <person name="Chapman J."/>
            <person name="Damasceno C.M."/>
            <person name="Dorrance A.E."/>
            <person name="Dou D."/>
            <person name="Dickerman A.W."/>
            <person name="Dubchak I.L."/>
            <person name="Garbelotto M."/>
            <person name="Gijzen M."/>
            <person name="Gordon S.G."/>
            <person name="Govers F."/>
            <person name="Grunwald N.J."/>
            <person name="Huang W."/>
            <person name="Ivors K.L."/>
            <person name="Jones R.W."/>
            <person name="Kamoun S."/>
            <person name="Krampis K."/>
            <person name="Lamour K.H."/>
            <person name="Lee M.K."/>
            <person name="McDonald W.H."/>
            <person name="Medina M."/>
            <person name="Meijer H.J."/>
            <person name="Nordberg E.K."/>
            <person name="Maclean D.J."/>
            <person name="Ospina-Giraldo M.D."/>
            <person name="Morris P.F."/>
            <person name="Phuntumart V."/>
            <person name="Putnam N.H."/>
            <person name="Rash S."/>
            <person name="Rose J.K."/>
            <person name="Sakihama Y."/>
            <person name="Salamov A.A."/>
            <person name="Savidor A."/>
            <person name="Scheuring C.F."/>
            <person name="Smith B.M."/>
            <person name="Sobral B.W."/>
            <person name="Terry A."/>
            <person name="Torto-Alalibo T.A."/>
            <person name="Win J."/>
            <person name="Xu Z."/>
            <person name="Zhang H."/>
            <person name="Grigoriev I.V."/>
            <person name="Rokhsar D.S."/>
            <person name="Boore J.L."/>
        </authorList>
    </citation>
    <scope>NUCLEOTIDE SEQUENCE [LARGE SCALE GENOMIC DNA]</scope>
    <source>
        <strain evidence="1 2">P6497</strain>
    </source>
</reference>
<evidence type="ECO:0008006" key="3">
    <source>
        <dbReference type="Google" id="ProtNLM"/>
    </source>
</evidence>
<accession>G4ZQB6</accession>
<sequence length="169" mass="19130">MLEAAKKAPGTTEIATKLQVAQMRDWLRRQKSMDDVLALLKLDDGVDKVLTNPAFDTLEVYINQFNKLNKLNPDKQTTTINTLMVQHGDEAVAKMLEAAKKVPSTETLAKELQVAQFSQWLKEGAKPANIWKMLKMEKATWMTNPDADVWRGYLAFYKAHKLTAKLPTP</sequence>
<dbReference type="OMA" id="AKPANIW"/>
<dbReference type="Proteomes" id="UP000002640">
    <property type="component" value="Unassembled WGS sequence"/>
</dbReference>
<dbReference type="AlphaFoldDB" id="G4ZQB6"/>
<gene>
    <name evidence="1" type="ORF">PHYSODRAFT_265386</name>
</gene>
<evidence type="ECO:0000313" key="1">
    <source>
        <dbReference type="EMBL" id="EGZ15151.1"/>
    </source>
</evidence>
<dbReference type="SMR" id="G4ZQB6"/>
<proteinExistence type="predicted"/>